<evidence type="ECO:0000313" key="4">
    <source>
        <dbReference type="EMBL" id="PTL71285.1"/>
    </source>
</evidence>
<dbReference type="InterPro" id="IPR002559">
    <property type="entry name" value="Transposase_11"/>
</dbReference>
<comment type="caution">
    <text evidence="4">The sequence shown here is derived from an EMBL/GenBank/DDBJ whole genome shotgun (WGS) entry which is preliminary data.</text>
</comment>
<organism evidence="4 5">
    <name type="scientific">Rathayibacter caricis DSM 15933</name>
    <dbReference type="NCBI Taxonomy" id="1328867"/>
    <lineage>
        <taxon>Bacteria</taxon>
        <taxon>Bacillati</taxon>
        <taxon>Actinomycetota</taxon>
        <taxon>Actinomycetes</taxon>
        <taxon>Micrococcales</taxon>
        <taxon>Microbacteriaceae</taxon>
        <taxon>Rathayibacter</taxon>
    </lineage>
</organism>
<dbReference type="GO" id="GO:0006313">
    <property type="term" value="P:DNA transposition"/>
    <property type="evidence" value="ECO:0007669"/>
    <property type="project" value="InterPro"/>
</dbReference>
<dbReference type="Pfam" id="PF13340">
    <property type="entry name" value="DUF4096"/>
    <property type="match status" value="1"/>
</dbReference>
<protein>
    <submittedName>
        <fullName evidence="4">IS5 family transposase</fullName>
    </submittedName>
</protein>
<evidence type="ECO:0000256" key="1">
    <source>
        <dbReference type="SAM" id="MobiDB-lite"/>
    </source>
</evidence>
<feature type="domain" description="Transposase IS4-like" evidence="2">
    <location>
        <begin position="99"/>
        <end position="298"/>
    </location>
</feature>
<reference evidence="4 5" key="1">
    <citation type="submission" date="2018-03" db="EMBL/GenBank/DDBJ databases">
        <title>Bacteriophage NCPPB3778 and a type I-E CRISPR drive the evolution of the US Biological Select Agent, Rathayibacter toxicus.</title>
        <authorList>
            <person name="Davis E.W.II."/>
            <person name="Tabima J.F."/>
            <person name="Weisberg A.J."/>
            <person name="Dantas Lopes L."/>
            <person name="Wiseman M.S."/>
            <person name="Wiseman M.S."/>
            <person name="Pupko T."/>
            <person name="Belcher M.S."/>
            <person name="Sechler A.J."/>
            <person name="Tancos M.A."/>
            <person name="Schroeder B.K."/>
            <person name="Murray T.D."/>
            <person name="Luster D.G."/>
            <person name="Schneider W.L."/>
            <person name="Rogers E."/>
            <person name="Andreote F.D."/>
            <person name="Grunwald N.J."/>
            <person name="Putnam M.L."/>
            <person name="Chang J.H."/>
        </authorList>
    </citation>
    <scope>NUCLEOTIDE SEQUENCE [LARGE SCALE GENOMIC DNA]</scope>
    <source>
        <strain evidence="4 5">DSM 15933</strain>
    </source>
</reference>
<dbReference type="PANTHER" id="PTHR30007:SF1">
    <property type="entry name" value="BLR1914 PROTEIN"/>
    <property type="match status" value="1"/>
</dbReference>
<dbReference type="PANTHER" id="PTHR30007">
    <property type="entry name" value="PHP DOMAIN PROTEIN"/>
    <property type="match status" value="1"/>
</dbReference>
<dbReference type="AlphaFoldDB" id="A0A2T4UP26"/>
<evidence type="ECO:0000259" key="2">
    <source>
        <dbReference type="Pfam" id="PF01609"/>
    </source>
</evidence>
<sequence>MSSVSRLRVFTDQQWERIEPLLLSNVGGRGHPFADNRRVVEGIAYRYRTGIPWRDLPRDAFGPWQTVWKRHRRYAGDGTWDRVLARVLADADAAGKIDWAVSVDATIARAHQHATNTTRPEQDTGAGSNHKNLPWHEVEPAGHGIGRSRGGLTTKIHQAVDGRGRPLALVITGGQRNDGAMLAHVLAEIYVPRLGPGRPRTRPDAVIADRAYTSGVIRTELRRRGIRAVIPEKSDQIGARKRRGQRGGRPPGFDATAYCGRNVVERSFALAKQWRGLATRYDKLAITYRAAFTLSAILTWLRHMGDKP</sequence>
<gene>
    <name evidence="4" type="ORF">C1I63_18835</name>
</gene>
<dbReference type="EMBL" id="PZPL01000002">
    <property type="protein sequence ID" value="PTL71285.1"/>
    <property type="molecule type" value="Genomic_DNA"/>
</dbReference>
<name>A0A2T4UP26_9MICO</name>
<feature type="region of interest" description="Disordered" evidence="1">
    <location>
        <begin position="113"/>
        <end position="133"/>
    </location>
</feature>
<dbReference type="GO" id="GO:0004803">
    <property type="term" value="F:transposase activity"/>
    <property type="evidence" value="ECO:0007669"/>
    <property type="project" value="InterPro"/>
</dbReference>
<evidence type="ECO:0000259" key="3">
    <source>
        <dbReference type="Pfam" id="PF13340"/>
    </source>
</evidence>
<dbReference type="RefSeq" id="WP_107576095.1">
    <property type="nucleotide sequence ID" value="NZ_PZPL01000002.1"/>
</dbReference>
<evidence type="ECO:0000313" key="5">
    <source>
        <dbReference type="Proteomes" id="UP000241085"/>
    </source>
</evidence>
<dbReference type="InterPro" id="IPR025161">
    <property type="entry name" value="IS402-like_dom"/>
</dbReference>
<feature type="domain" description="Insertion element IS402-like" evidence="3">
    <location>
        <begin position="11"/>
        <end position="83"/>
    </location>
</feature>
<accession>A0A2T4UP26</accession>
<keyword evidence="5" id="KW-1185">Reference proteome</keyword>
<dbReference type="Pfam" id="PF01609">
    <property type="entry name" value="DDE_Tnp_1"/>
    <property type="match status" value="1"/>
</dbReference>
<dbReference type="GO" id="GO:0003677">
    <property type="term" value="F:DNA binding"/>
    <property type="evidence" value="ECO:0007669"/>
    <property type="project" value="InterPro"/>
</dbReference>
<dbReference type="NCBIfam" id="NF033580">
    <property type="entry name" value="transpos_IS5_3"/>
    <property type="match status" value="1"/>
</dbReference>
<dbReference type="Proteomes" id="UP000241085">
    <property type="component" value="Unassembled WGS sequence"/>
</dbReference>
<proteinExistence type="predicted"/>
<feature type="compositionally biased region" description="Polar residues" evidence="1">
    <location>
        <begin position="113"/>
        <end position="131"/>
    </location>
</feature>